<sequence length="272" mass="30671">MKRGVLFYVKMICLSIFAVSTIFPFCWVLLSSFKSTTEIYGNSFALPEVWQFENYVTAWKGAGMSYSFLNSFIYTVVSVALVLIITSMVSYVIARNRHGRYLYLFFSFGLMVPIHSVIIPLNVLMNRMNLIGTRLSLIIVFVVLNSSLSIFIITAFMKQIPMEFEEAATIDGCSKLQMFLRIVLPMCRSALATAGTLAFINCWNDLLLSMIFVSKSEWNTLNYSIFMLKAQFIANYGAITAGLVMSILPVFCVYILFQEQIVKGFLSGAIKG</sequence>
<keyword evidence="6 7" id="KW-0472">Membrane</keyword>
<reference evidence="9 11" key="2">
    <citation type="submission" date="2007-08" db="EMBL/GenBank/DDBJ databases">
        <authorList>
            <person name="Fulton L."/>
            <person name="Clifton S."/>
            <person name="Fulton B."/>
            <person name="Xu J."/>
            <person name="Minx P."/>
            <person name="Pepin K.H."/>
            <person name="Johnson M."/>
            <person name="Thiruvilangam P."/>
            <person name="Bhonagiri V."/>
            <person name="Nash W.E."/>
            <person name="Wang C."/>
            <person name="Mardis E.R."/>
            <person name="Wilson R.K."/>
        </authorList>
    </citation>
    <scope>NUCLEOTIDE SEQUENCE [LARGE SCALE GENOMIC DNA]</scope>
    <source>
        <strain evidence="9 11">DSM 753</strain>
    </source>
</reference>
<dbReference type="PROSITE" id="PS50928">
    <property type="entry name" value="ABC_TM1"/>
    <property type="match status" value="1"/>
</dbReference>
<dbReference type="PANTHER" id="PTHR43744:SF8">
    <property type="entry name" value="SN-GLYCEROL-3-PHOSPHATE TRANSPORT SYSTEM PERMEASE PROTEIN UGPE"/>
    <property type="match status" value="1"/>
</dbReference>
<dbReference type="eggNOG" id="COG0395">
    <property type="taxonomic scope" value="Bacteria"/>
</dbReference>
<protein>
    <submittedName>
        <fullName evidence="9">ABC transporter, permease protein</fullName>
    </submittedName>
    <submittedName>
        <fullName evidence="10">Carbohydrate ABC transporter permease</fullName>
    </submittedName>
</protein>
<evidence type="ECO:0000313" key="9">
    <source>
        <dbReference type="EMBL" id="EDO60519.1"/>
    </source>
</evidence>
<evidence type="ECO:0000256" key="4">
    <source>
        <dbReference type="ARBA" id="ARBA00022692"/>
    </source>
</evidence>
<evidence type="ECO:0000313" key="12">
    <source>
        <dbReference type="Proteomes" id="UP000220611"/>
    </source>
</evidence>
<keyword evidence="3" id="KW-1003">Cell membrane</keyword>
<dbReference type="GO" id="GO:0005886">
    <property type="term" value="C:plasma membrane"/>
    <property type="evidence" value="ECO:0007669"/>
    <property type="project" value="UniProtKB-SubCell"/>
</dbReference>
<dbReference type="CDD" id="cd06261">
    <property type="entry name" value="TM_PBP2"/>
    <property type="match status" value="1"/>
</dbReference>
<evidence type="ECO:0000256" key="5">
    <source>
        <dbReference type="ARBA" id="ARBA00022989"/>
    </source>
</evidence>
<accession>A7VU69</accession>
<dbReference type="GO" id="GO:0055085">
    <property type="term" value="P:transmembrane transport"/>
    <property type="evidence" value="ECO:0007669"/>
    <property type="project" value="InterPro"/>
</dbReference>
<dbReference type="AlphaFoldDB" id="A7VU69"/>
<evidence type="ECO:0000313" key="10">
    <source>
        <dbReference type="EMBL" id="PEQ24245.1"/>
    </source>
</evidence>
<name>A7VU69_9FIRM</name>
<comment type="subcellular location">
    <subcellularLocation>
        <location evidence="1 7">Cell membrane</location>
        <topology evidence="1 7">Multi-pass membrane protein</topology>
    </subcellularLocation>
</comment>
<evidence type="ECO:0000256" key="7">
    <source>
        <dbReference type="RuleBase" id="RU363032"/>
    </source>
</evidence>
<feature type="transmembrane region" description="Helical" evidence="7">
    <location>
        <begin position="101"/>
        <end position="123"/>
    </location>
</feature>
<gene>
    <name evidence="10" type="ORF">CH238_10225</name>
    <name evidence="9" type="ORF">CLOLEP_02115</name>
</gene>
<keyword evidence="4 7" id="KW-0812">Transmembrane</keyword>
<comment type="similarity">
    <text evidence="7">Belongs to the binding-protein-dependent transport system permease family.</text>
</comment>
<reference evidence="10 12" key="3">
    <citation type="submission" date="2017-07" db="EMBL/GenBank/DDBJ databases">
        <title>Prevalence of linear plasmids in Cutibacterium (Propionibacterium) acnes isolates obtained from prostatic tissue.</title>
        <authorList>
            <person name="Davidsson S."/>
            <person name="Carlsson J."/>
            <person name="Molling P."/>
            <person name="Andren O."/>
            <person name="Andersson S.-O."/>
            <person name="Brzuszkiewicz E."/>
            <person name="Poehlein A."/>
            <person name="Al-Zeer M."/>
            <person name="Brinkmann V."/>
            <person name="Scavenius C."/>
            <person name="Nazipi S."/>
            <person name="Soderquist B."/>
            <person name="Bruggemann H."/>
        </authorList>
    </citation>
    <scope>NUCLEOTIDE SEQUENCE [LARGE SCALE GENOMIC DNA]</scope>
    <source>
        <strain evidence="10 12">DSM 753</strain>
    </source>
</reference>
<evidence type="ECO:0000313" key="11">
    <source>
        <dbReference type="Proteomes" id="UP000003490"/>
    </source>
</evidence>
<reference evidence="9 11" key="1">
    <citation type="submission" date="2007-08" db="EMBL/GenBank/DDBJ databases">
        <title>Draft genome sequence of Clostridium leptum (DSM 753).</title>
        <authorList>
            <person name="Sudarsanam P."/>
            <person name="Ley R."/>
            <person name="Guruge J."/>
            <person name="Turnbaugh P.J."/>
            <person name="Mahowald M."/>
            <person name="Liep D."/>
            <person name="Gordon J."/>
        </authorList>
    </citation>
    <scope>NUCLEOTIDE SEQUENCE [LARGE SCALE GENOMIC DNA]</scope>
    <source>
        <strain evidence="9 11">DSM 753</strain>
    </source>
</reference>
<keyword evidence="12" id="KW-1185">Reference proteome</keyword>
<dbReference type="Proteomes" id="UP000003490">
    <property type="component" value="Unassembled WGS sequence"/>
</dbReference>
<keyword evidence="2 7" id="KW-0813">Transport</keyword>
<dbReference type="EMBL" id="NOXF01000007">
    <property type="protein sequence ID" value="PEQ24245.1"/>
    <property type="molecule type" value="Genomic_DNA"/>
</dbReference>
<dbReference type="OrthoDB" id="42677at2"/>
<dbReference type="InterPro" id="IPR035906">
    <property type="entry name" value="MetI-like_sf"/>
</dbReference>
<feature type="transmembrane region" description="Helical" evidence="7">
    <location>
        <begin position="72"/>
        <end position="94"/>
    </location>
</feature>
<comment type="caution">
    <text evidence="9">The sequence shown here is derived from an EMBL/GenBank/DDBJ whole genome shotgun (WGS) entry which is preliminary data.</text>
</comment>
<dbReference type="Proteomes" id="UP000220611">
    <property type="component" value="Unassembled WGS sequence"/>
</dbReference>
<dbReference type="Pfam" id="PF00528">
    <property type="entry name" value="BPD_transp_1"/>
    <property type="match status" value="1"/>
</dbReference>
<dbReference type="Gene3D" id="1.10.3720.10">
    <property type="entry name" value="MetI-like"/>
    <property type="match status" value="1"/>
</dbReference>
<evidence type="ECO:0000256" key="3">
    <source>
        <dbReference type="ARBA" id="ARBA00022475"/>
    </source>
</evidence>
<feature type="transmembrane region" description="Helical" evidence="7">
    <location>
        <begin position="233"/>
        <end position="257"/>
    </location>
</feature>
<evidence type="ECO:0000256" key="1">
    <source>
        <dbReference type="ARBA" id="ARBA00004651"/>
    </source>
</evidence>
<dbReference type="SUPFAM" id="SSF161098">
    <property type="entry name" value="MetI-like"/>
    <property type="match status" value="1"/>
</dbReference>
<feature type="transmembrane region" description="Helical" evidence="7">
    <location>
        <begin position="7"/>
        <end position="30"/>
    </location>
</feature>
<keyword evidence="5 7" id="KW-1133">Transmembrane helix</keyword>
<organism evidence="9 11">
    <name type="scientific">[Clostridium] leptum DSM 753</name>
    <dbReference type="NCBI Taxonomy" id="428125"/>
    <lineage>
        <taxon>Bacteria</taxon>
        <taxon>Bacillati</taxon>
        <taxon>Bacillota</taxon>
        <taxon>Clostridia</taxon>
        <taxon>Eubacteriales</taxon>
        <taxon>Oscillospiraceae</taxon>
        <taxon>Oscillospiraceae incertae sedis</taxon>
    </lineage>
</organism>
<dbReference type="HOGENOM" id="CLU_016047_1_2_9"/>
<feature type="transmembrane region" description="Helical" evidence="7">
    <location>
        <begin position="190"/>
        <end position="213"/>
    </location>
</feature>
<feature type="domain" description="ABC transmembrane type-1" evidence="8">
    <location>
        <begin position="68"/>
        <end position="257"/>
    </location>
</feature>
<evidence type="ECO:0000256" key="6">
    <source>
        <dbReference type="ARBA" id="ARBA00023136"/>
    </source>
</evidence>
<feature type="transmembrane region" description="Helical" evidence="7">
    <location>
        <begin position="135"/>
        <end position="156"/>
    </location>
</feature>
<evidence type="ECO:0000256" key="2">
    <source>
        <dbReference type="ARBA" id="ARBA00022448"/>
    </source>
</evidence>
<dbReference type="EMBL" id="ABCB02000019">
    <property type="protein sequence ID" value="EDO60519.1"/>
    <property type="molecule type" value="Genomic_DNA"/>
</dbReference>
<dbReference type="InterPro" id="IPR000515">
    <property type="entry name" value="MetI-like"/>
</dbReference>
<evidence type="ECO:0000259" key="8">
    <source>
        <dbReference type="PROSITE" id="PS50928"/>
    </source>
</evidence>
<dbReference type="PANTHER" id="PTHR43744">
    <property type="entry name" value="ABC TRANSPORTER PERMEASE PROTEIN MG189-RELATED-RELATED"/>
    <property type="match status" value="1"/>
</dbReference>
<proteinExistence type="inferred from homology"/>